<keyword evidence="2" id="KW-0805">Transcription regulation</keyword>
<dbReference type="GO" id="GO:0000976">
    <property type="term" value="F:transcription cis-regulatory region binding"/>
    <property type="evidence" value="ECO:0007669"/>
    <property type="project" value="TreeGrafter"/>
</dbReference>
<name>A0A066TSN6_9PSEU</name>
<dbReference type="AlphaFoldDB" id="A0A066TSN6"/>
<keyword evidence="8" id="KW-1185">Reference proteome</keyword>
<evidence type="ECO:0000256" key="3">
    <source>
        <dbReference type="ARBA" id="ARBA00023125"/>
    </source>
</evidence>
<dbReference type="InterPro" id="IPR036271">
    <property type="entry name" value="Tet_transcr_reg_TetR-rel_C_sf"/>
</dbReference>
<gene>
    <name evidence="7" type="ORF">DV20_34180</name>
</gene>
<evidence type="ECO:0000259" key="6">
    <source>
        <dbReference type="PROSITE" id="PS50977"/>
    </source>
</evidence>
<keyword evidence="1" id="KW-0678">Repressor</keyword>
<evidence type="ECO:0000313" key="8">
    <source>
        <dbReference type="Proteomes" id="UP000027345"/>
    </source>
</evidence>
<dbReference type="SUPFAM" id="SSF46689">
    <property type="entry name" value="Homeodomain-like"/>
    <property type="match status" value="1"/>
</dbReference>
<dbReference type="RefSeq" id="WP_043787170.1">
    <property type="nucleotide sequence ID" value="NZ_JMQI01000068.1"/>
</dbReference>
<dbReference type="InterPro" id="IPR039538">
    <property type="entry name" value="BetI_C"/>
</dbReference>
<evidence type="ECO:0000256" key="2">
    <source>
        <dbReference type="ARBA" id="ARBA00023015"/>
    </source>
</evidence>
<reference evidence="7 8" key="1">
    <citation type="submission" date="2014-05" db="EMBL/GenBank/DDBJ databases">
        <title>Draft genome sequence of Amycolatopsis rifamycinica DSM 46095.</title>
        <authorList>
            <person name="Lal R."/>
            <person name="Saxena A."/>
            <person name="Kumari R."/>
            <person name="Mukherjee U."/>
            <person name="Singh P."/>
            <person name="Sangwan N."/>
            <person name="Mahato N.K."/>
        </authorList>
    </citation>
    <scope>NUCLEOTIDE SEQUENCE [LARGE SCALE GENOMIC DNA]</scope>
    <source>
        <strain evidence="7 8">DSM 46095</strain>
    </source>
</reference>
<evidence type="ECO:0000256" key="4">
    <source>
        <dbReference type="ARBA" id="ARBA00023163"/>
    </source>
</evidence>
<dbReference type="eggNOG" id="COG1309">
    <property type="taxonomic scope" value="Bacteria"/>
</dbReference>
<dbReference type="InterPro" id="IPR001647">
    <property type="entry name" value="HTH_TetR"/>
</dbReference>
<feature type="DNA-binding region" description="H-T-H motif" evidence="5">
    <location>
        <begin position="33"/>
        <end position="52"/>
    </location>
</feature>
<dbReference type="PROSITE" id="PS01081">
    <property type="entry name" value="HTH_TETR_1"/>
    <property type="match status" value="1"/>
</dbReference>
<evidence type="ECO:0000256" key="5">
    <source>
        <dbReference type="PROSITE-ProRule" id="PRU00335"/>
    </source>
</evidence>
<dbReference type="InterPro" id="IPR050109">
    <property type="entry name" value="HTH-type_TetR-like_transc_reg"/>
</dbReference>
<keyword evidence="3 5" id="KW-0238">DNA-binding</keyword>
<feature type="domain" description="HTH tetR-type" evidence="6">
    <location>
        <begin position="10"/>
        <end position="70"/>
    </location>
</feature>
<dbReference type="SUPFAM" id="SSF48498">
    <property type="entry name" value="Tetracyclin repressor-like, C-terminal domain"/>
    <property type="match status" value="1"/>
</dbReference>
<dbReference type="Pfam" id="PF13977">
    <property type="entry name" value="TetR_C_6"/>
    <property type="match status" value="1"/>
</dbReference>
<evidence type="ECO:0000256" key="1">
    <source>
        <dbReference type="ARBA" id="ARBA00022491"/>
    </source>
</evidence>
<dbReference type="InterPro" id="IPR009057">
    <property type="entry name" value="Homeodomain-like_sf"/>
</dbReference>
<organism evidence="7 8">
    <name type="scientific">Amycolatopsis rifamycinica</name>
    <dbReference type="NCBI Taxonomy" id="287986"/>
    <lineage>
        <taxon>Bacteria</taxon>
        <taxon>Bacillati</taxon>
        <taxon>Actinomycetota</taxon>
        <taxon>Actinomycetes</taxon>
        <taxon>Pseudonocardiales</taxon>
        <taxon>Pseudonocardiaceae</taxon>
        <taxon>Amycolatopsis</taxon>
    </lineage>
</organism>
<keyword evidence="4" id="KW-0804">Transcription</keyword>
<dbReference type="OrthoDB" id="5242390at2"/>
<comment type="caution">
    <text evidence="7">The sequence shown here is derived from an EMBL/GenBank/DDBJ whole genome shotgun (WGS) entry which is preliminary data.</text>
</comment>
<dbReference type="Pfam" id="PF00440">
    <property type="entry name" value="TetR_N"/>
    <property type="match status" value="1"/>
</dbReference>
<dbReference type="Gene3D" id="1.10.357.10">
    <property type="entry name" value="Tetracycline Repressor, domain 2"/>
    <property type="match status" value="1"/>
</dbReference>
<accession>A0A066TSN6</accession>
<dbReference type="Proteomes" id="UP000027345">
    <property type="component" value="Unassembled WGS sequence"/>
</dbReference>
<sequence length="204" mass="21218">MRTVDPVKHAAKRRAIVDAAAGCFAEKGFERTTTADICRAAGISSGSLFHYFPSKRAVFTAIFTDDAAETAERLEAAAKTADPLAALLDVVTELAGQVAHPAIARLVLEAAAQAARDDEFAALIRRNDAALRDGLSVLVARAADAGLADPGVAPHAAAGWLAGLIDAMVSRASLDPDLDLAAELAILRTILIRFLRPVSPPDGG</sequence>
<dbReference type="PRINTS" id="PR00455">
    <property type="entry name" value="HTHTETR"/>
</dbReference>
<proteinExistence type="predicted"/>
<dbReference type="EMBL" id="JMQI01000068">
    <property type="protein sequence ID" value="KDN17870.1"/>
    <property type="molecule type" value="Genomic_DNA"/>
</dbReference>
<dbReference type="InterPro" id="IPR023772">
    <property type="entry name" value="DNA-bd_HTH_TetR-type_CS"/>
</dbReference>
<dbReference type="PANTHER" id="PTHR30055">
    <property type="entry name" value="HTH-TYPE TRANSCRIPTIONAL REGULATOR RUTR"/>
    <property type="match status" value="1"/>
</dbReference>
<dbReference type="GO" id="GO:0003700">
    <property type="term" value="F:DNA-binding transcription factor activity"/>
    <property type="evidence" value="ECO:0007669"/>
    <property type="project" value="TreeGrafter"/>
</dbReference>
<dbReference type="STRING" id="287986.DV20_34180"/>
<protein>
    <submittedName>
        <fullName evidence="7">TetR family transcriptional regulator</fullName>
    </submittedName>
</protein>
<dbReference type="PROSITE" id="PS50977">
    <property type="entry name" value="HTH_TETR_2"/>
    <property type="match status" value="1"/>
</dbReference>
<dbReference type="PANTHER" id="PTHR30055:SF226">
    <property type="entry name" value="HTH-TYPE TRANSCRIPTIONAL REGULATOR PKSA"/>
    <property type="match status" value="1"/>
</dbReference>
<evidence type="ECO:0000313" key="7">
    <source>
        <dbReference type="EMBL" id="KDN17870.1"/>
    </source>
</evidence>